<sequence>MKVDPLASTYCCHAQESFGPVDRAGVVAVVNEWISETFEAGIGVFPLIFEMRTAGEGSPTASLHGLGAVEGMRVADVSSAIGVEVFDRTLFKYFNARRFSDPREITVVVARNMIGLIYSHMFGDETVFMPKSERLFLALSGLDPALGPRSPAVRRLSKRRIVAAGLLMASTNPLIAATSLRRILSGTSMFQREVVSRRASGNAISSSAVSTEPVRGWWLSVRLVAAPGTRVPSVYFYCAVLAALECGPDVTHHVVVDLRSASPLLARTGGNAFSHIPFRADWTASSPLEVASQVRSRIRSGEALVRRAAGELVGRRNSRSRADPDGVASPMVLATTMSCFRVPGDRDHAFSGGDLAFARGMQTLEPAVLASNMRTTGRYADCTYSHSGNFVDLEKMRSAVNAAAAYLGLRIAVNTGSHFD</sequence>
<evidence type="ECO:0000313" key="2">
    <source>
        <dbReference type="Proteomes" id="UP000831484"/>
    </source>
</evidence>
<protein>
    <submittedName>
        <fullName evidence="1">Uncharacterized protein</fullName>
    </submittedName>
</protein>
<gene>
    <name evidence="1" type="ORF">M0639_20880</name>
</gene>
<dbReference type="EMBL" id="CP096563">
    <property type="protein sequence ID" value="UPU41477.1"/>
    <property type="molecule type" value="Genomic_DNA"/>
</dbReference>
<dbReference type="AlphaFoldDB" id="A0AB38R884"/>
<dbReference type="Proteomes" id="UP000831484">
    <property type="component" value="Chromosome"/>
</dbReference>
<reference evidence="2" key="1">
    <citation type="journal article" date="2022" name="Environ. Microbiol.">
        <title>Functional analysis, diversity, and distribution of carbendazim hydrolases MheI and CbmA, responsible for the initial step in carbendazim degradation.</title>
        <authorList>
            <person name="Zhang M."/>
            <person name="Bai X."/>
            <person name="Li Q."/>
            <person name="Zhang L."/>
            <person name="Zhu Q."/>
            <person name="Gao S."/>
            <person name="Ke Z."/>
            <person name="Jiang M."/>
            <person name="Hu J."/>
            <person name="Qiu J."/>
            <person name="Hong Q."/>
        </authorList>
    </citation>
    <scope>NUCLEOTIDE SEQUENCE [LARGE SCALE GENOMIC DNA]</scope>
    <source>
        <strain evidence="2">djl-6</strain>
    </source>
</reference>
<proteinExistence type="predicted"/>
<name>A0AB38R884_RHOSG</name>
<evidence type="ECO:0000313" key="1">
    <source>
        <dbReference type="EMBL" id="UPU41477.1"/>
    </source>
</evidence>
<keyword evidence="2" id="KW-1185">Reference proteome</keyword>
<organism evidence="1 2">
    <name type="scientific">Rhodococcus qingshengii JCM 15477</name>
    <dbReference type="NCBI Taxonomy" id="1303681"/>
    <lineage>
        <taxon>Bacteria</taxon>
        <taxon>Bacillati</taxon>
        <taxon>Actinomycetota</taxon>
        <taxon>Actinomycetes</taxon>
        <taxon>Mycobacteriales</taxon>
        <taxon>Nocardiaceae</taxon>
        <taxon>Rhodococcus</taxon>
        <taxon>Rhodococcus erythropolis group</taxon>
    </lineage>
</organism>
<dbReference type="RefSeq" id="WP_007728853.1">
    <property type="nucleotide sequence ID" value="NZ_CP096563.1"/>
</dbReference>
<dbReference type="GeneID" id="64142145"/>
<accession>A0AB38R884</accession>